<dbReference type="SUPFAM" id="SSF56235">
    <property type="entry name" value="N-terminal nucleophile aminohydrolases (Ntn hydrolases)"/>
    <property type="match status" value="1"/>
</dbReference>
<name>A0A8X6M0B2_TRICU</name>
<evidence type="ECO:0000313" key="1">
    <source>
        <dbReference type="EMBL" id="GFR27282.1"/>
    </source>
</evidence>
<sequence length="104" mass="11775">AEAVKYRRCYVIRDNGGLSIADAFTLFERLESKLDKHPGQLMGACVELAKDWRLDKYLRKLEAMMTSMTSIPCGVSSSLCLNRRTLPPRHEGNLKLLFSAPLLF</sequence>
<keyword evidence="1" id="KW-0645">Protease</keyword>
<dbReference type="AlphaFoldDB" id="A0A8X6M0B2"/>
<dbReference type="EMBL" id="BMAO01018935">
    <property type="protein sequence ID" value="GFR27282.1"/>
    <property type="molecule type" value="Genomic_DNA"/>
</dbReference>
<protein>
    <submittedName>
        <fullName evidence="1">ATP-dependent protease subunit HslV</fullName>
    </submittedName>
</protein>
<gene>
    <name evidence="1" type="primary">hslV</name>
    <name evidence="1" type="ORF">TNCT_321041</name>
</gene>
<dbReference type="OrthoDB" id="8300005at2759"/>
<comment type="caution">
    <text evidence="1">The sequence shown here is derived from an EMBL/GenBank/DDBJ whole genome shotgun (WGS) entry which is preliminary data.</text>
</comment>
<accession>A0A8X6M0B2</accession>
<evidence type="ECO:0000313" key="2">
    <source>
        <dbReference type="Proteomes" id="UP000887116"/>
    </source>
</evidence>
<keyword evidence="1" id="KW-0378">Hydrolase</keyword>
<keyword evidence="2" id="KW-1185">Reference proteome</keyword>
<dbReference type="Proteomes" id="UP000887116">
    <property type="component" value="Unassembled WGS sequence"/>
</dbReference>
<dbReference type="GO" id="GO:0006508">
    <property type="term" value="P:proteolysis"/>
    <property type="evidence" value="ECO:0007669"/>
    <property type="project" value="UniProtKB-KW"/>
</dbReference>
<dbReference type="InterPro" id="IPR029055">
    <property type="entry name" value="Ntn_hydrolases_N"/>
</dbReference>
<dbReference type="Gene3D" id="3.60.20.10">
    <property type="entry name" value="Glutamine Phosphoribosylpyrophosphate, subunit 1, domain 1"/>
    <property type="match status" value="1"/>
</dbReference>
<proteinExistence type="predicted"/>
<dbReference type="GO" id="GO:0008233">
    <property type="term" value="F:peptidase activity"/>
    <property type="evidence" value="ECO:0007669"/>
    <property type="project" value="UniProtKB-KW"/>
</dbReference>
<organism evidence="1 2">
    <name type="scientific">Trichonephila clavata</name>
    <name type="common">Joro spider</name>
    <name type="synonym">Nephila clavata</name>
    <dbReference type="NCBI Taxonomy" id="2740835"/>
    <lineage>
        <taxon>Eukaryota</taxon>
        <taxon>Metazoa</taxon>
        <taxon>Ecdysozoa</taxon>
        <taxon>Arthropoda</taxon>
        <taxon>Chelicerata</taxon>
        <taxon>Arachnida</taxon>
        <taxon>Araneae</taxon>
        <taxon>Araneomorphae</taxon>
        <taxon>Entelegynae</taxon>
        <taxon>Araneoidea</taxon>
        <taxon>Nephilidae</taxon>
        <taxon>Trichonephila</taxon>
    </lineage>
</organism>
<reference evidence="1" key="1">
    <citation type="submission" date="2020-07" db="EMBL/GenBank/DDBJ databases">
        <title>Multicomponent nature underlies the extraordinary mechanical properties of spider dragline silk.</title>
        <authorList>
            <person name="Kono N."/>
            <person name="Nakamura H."/>
            <person name="Mori M."/>
            <person name="Yoshida Y."/>
            <person name="Ohtoshi R."/>
            <person name="Malay A.D."/>
            <person name="Moran D.A.P."/>
            <person name="Tomita M."/>
            <person name="Numata K."/>
            <person name="Arakawa K."/>
        </authorList>
    </citation>
    <scope>NUCLEOTIDE SEQUENCE</scope>
</reference>
<feature type="non-terminal residue" evidence="1">
    <location>
        <position position="1"/>
    </location>
</feature>